<evidence type="ECO:0000259" key="19">
    <source>
        <dbReference type="Pfam" id="PF22461"/>
    </source>
</evidence>
<feature type="domain" description="Soluble ligand binding" evidence="18">
    <location>
        <begin position="678"/>
        <end position="712"/>
    </location>
</feature>
<name>A0A1Y6EGM7_9GAMM</name>
<keyword evidence="5" id="KW-0762">Sugar transport</keyword>
<keyword evidence="10" id="KW-0626">Porin</keyword>
<dbReference type="GO" id="GO:0006811">
    <property type="term" value="P:monoatomic ion transport"/>
    <property type="evidence" value="ECO:0007669"/>
    <property type="project" value="UniProtKB-KW"/>
</dbReference>
<feature type="domain" description="Polysaccharide export protein N-terminal" evidence="17">
    <location>
        <begin position="135"/>
        <end position="208"/>
    </location>
</feature>
<feature type="region of interest" description="Disordered" evidence="15">
    <location>
        <begin position="62"/>
        <end position="100"/>
    </location>
</feature>
<dbReference type="Gene3D" id="3.30.1950.10">
    <property type="entry name" value="wza like domain"/>
    <property type="match status" value="1"/>
</dbReference>
<evidence type="ECO:0000259" key="17">
    <source>
        <dbReference type="Pfam" id="PF02563"/>
    </source>
</evidence>
<evidence type="ECO:0000313" key="21">
    <source>
        <dbReference type="Proteomes" id="UP000194450"/>
    </source>
</evidence>
<keyword evidence="14" id="KW-0449">Lipoprotein</keyword>
<dbReference type="GO" id="GO:0015159">
    <property type="term" value="F:polysaccharide transmembrane transporter activity"/>
    <property type="evidence" value="ECO:0007669"/>
    <property type="project" value="InterPro"/>
</dbReference>
<dbReference type="PANTHER" id="PTHR33619:SF3">
    <property type="entry name" value="POLYSACCHARIDE EXPORT PROTEIN GFCE-RELATED"/>
    <property type="match status" value="1"/>
</dbReference>
<evidence type="ECO:0000256" key="4">
    <source>
        <dbReference type="ARBA" id="ARBA00022452"/>
    </source>
</evidence>
<dbReference type="GO" id="GO:0009279">
    <property type="term" value="C:cell outer membrane"/>
    <property type="evidence" value="ECO:0007669"/>
    <property type="project" value="UniProtKB-SubCell"/>
</dbReference>
<comment type="similarity">
    <text evidence="2">Belongs to the BexD/CtrA/VexA family.</text>
</comment>
<dbReference type="InterPro" id="IPR054765">
    <property type="entry name" value="SLBB_dom"/>
</dbReference>
<evidence type="ECO:0000256" key="8">
    <source>
        <dbReference type="ARBA" id="ARBA00023047"/>
    </source>
</evidence>
<accession>A0A1Y6EGM7</accession>
<keyword evidence="13" id="KW-0998">Cell outer membrane</keyword>
<dbReference type="Gene3D" id="3.10.560.10">
    <property type="entry name" value="Outer membrane lipoprotein wza domain like"/>
    <property type="match status" value="6"/>
</dbReference>
<evidence type="ECO:0000259" key="18">
    <source>
        <dbReference type="Pfam" id="PF10531"/>
    </source>
</evidence>
<dbReference type="AlphaFoldDB" id="A0A1Y6EGM7"/>
<evidence type="ECO:0000256" key="3">
    <source>
        <dbReference type="ARBA" id="ARBA00022448"/>
    </source>
</evidence>
<dbReference type="Pfam" id="PF02563">
    <property type="entry name" value="Poly_export"/>
    <property type="match status" value="1"/>
</dbReference>
<keyword evidence="11" id="KW-0472">Membrane</keyword>
<dbReference type="InterPro" id="IPR019554">
    <property type="entry name" value="Soluble_ligand-bd"/>
</dbReference>
<dbReference type="EMBL" id="FXWH01000001">
    <property type="protein sequence ID" value="SMQ61778.1"/>
    <property type="molecule type" value="Genomic_DNA"/>
</dbReference>
<dbReference type="InterPro" id="IPR049712">
    <property type="entry name" value="Poly_export"/>
</dbReference>
<evidence type="ECO:0000256" key="14">
    <source>
        <dbReference type="ARBA" id="ARBA00023288"/>
    </source>
</evidence>
<dbReference type="Proteomes" id="UP000194450">
    <property type="component" value="Unassembled WGS sequence"/>
</dbReference>
<feature type="signal peptide" evidence="16">
    <location>
        <begin position="1"/>
        <end position="27"/>
    </location>
</feature>
<feature type="domain" description="Soluble ligand binding" evidence="18">
    <location>
        <begin position="586"/>
        <end position="635"/>
    </location>
</feature>
<feature type="domain" description="SLBB" evidence="19">
    <location>
        <begin position="216"/>
        <end position="293"/>
    </location>
</feature>
<evidence type="ECO:0000256" key="9">
    <source>
        <dbReference type="ARBA" id="ARBA00023065"/>
    </source>
</evidence>
<proteinExistence type="inferred from homology"/>
<sequence length="915" mass="100720">MSRLVSLALALFLIAAAVISLPQEAYAQSKPTQAQLEQFKKLPRAQQEALARQYGISLSDLERSSGNQQGEIRASDTVSERANNTDTETDRRALNELSPGELEKRLAKDDEEIAPFGYSLFQGEPSTFAPISNAPVPSNYLIGVGDTLRIQLYGKESSSYDAIVDREGRITVGQLGPMSVAGLRYDEVKELIRATVSERMIGIEAAVSIGELRSMQVFVVGEAYKPGAYTVSSLTTISQALFVSGGVSDIASLRSIQLKRGGETVKTFDLYDLLTKGDASDDALLRDGDVVFIPPRGEMITVRGEVMRPAQYELKGNETLADVVELAGGLLPNAYRASAQLQRVANGSRIIETVNLNTKADSVKMRGGDDLDIGAVAQRVSEGVMLVGAVTRPGTYEVTNDMRVSDLLPGIDSALLPVADLGYGLVVRPSEDRRRTQVLQFDVAQAISGKAEQNLALQSRDQVVIFSRYESAMAEKNQLESFLRTESERARIQREEVLELYREQYLQKLVGNRADNFNDSDQPDRLRELDKELASLFETEPSEKEGDKETVKSPSYYSKFSRYNLLQPILYQLRNQYTATGSLNLFFVDGEVRYPGVYPLAVNATARDAIAAAGGLKESAYLARAEITRTLLSDGEAVTDYVPFELGKVLSGETQMLLNGRDRVNILSIPDWQNTLQVRLEGEVRFPGTYTIRRGETLKTLLERAGGLTDYAFERGAVFTRADLRETEQRQLEGLAQQLRREIASNVITDTGGNFAYGELNQLLRDLTNIEAIGRLVVDLDAIMANGSRDADLQLKDGDRLFVPTSQNTVSIIGEVQLASSYRYDGTLSLDDYIERAGGLRQKADDSRVYIVKADGSISVPDRSGWFNFKRTSVEPGDTIVVPLDTQYVNNIEVWSTATQIMYQVGVALAAVSSL</sequence>
<evidence type="ECO:0000256" key="2">
    <source>
        <dbReference type="ARBA" id="ARBA00009450"/>
    </source>
</evidence>
<evidence type="ECO:0000256" key="16">
    <source>
        <dbReference type="SAM" id="SignalP"/>
    </source>
</evidence>
<dbReference type="Pfam" id="PF22461">
    <property type="entry name" value="SLBB_2"/>
    <property type="match status" value="1"/>
</dbReference>
<evidence type="ECO:0000256" key="5">
    <source>
        <dbReference type="ARBA" id="ARBA00022597"/>
    </source>
</evidence>
<keyword evidence="21" id="KW-1185">Reference proteome</keyword>
<keyword evidence="8" id="KW-0625">Polysaccharide transport</keyword>
<feature type="compositionally biased region" description="Polar residues" evidence="15">
    <location>
        <begin position="64"/>
        <end position="86"/>
    </location>
</feature>
<evidence type="ECO:0000256" key="1">
    <source>
        <dbReference type="ARBA" id="ARBA00004571"/>
    </source>
</evidence>
<dbReference type="PANTHER" id="PTHR33619">
    <property type="entry name" value="POLYSACCHARIDE EXPORT PROTEIN GFCE-RELATED"/>
    <property type="match status" value="1"/>
</dbReference>
<protein>
    <submittedName>
        <fullName evidence="20">Protein involved in polysaccharide export, contains SLBB domain of the beta-grasp fold</fullName>
    </submittedName>
</protein>
<keyword evidence="12" id="KW-0564">Palmitate</keyword>
<dbReference type="GO" id="GO:0015288">
    <property type="term" value="F:porin activity"/>
    <property type="evidence" value="ECO:0007669"/>
    <property type="project" value="UniProtKB-KW"/>
</dbReference>
<keyword evidence="3" id="KW-0813">Transport</keyword>
<feature type="domain" description="Soluble ligand binding" evidence="18">
    <location>
        <begin position="299"/>
        <end position="349"/>
    </location>
</feature>
<comment type="subcellular location">
    <subcellularLocation>
        <location evidence="1">Cell outer membrane</location>
        <topology evidence="1">Multi-pass membrane protein</topology>
    </subcellularLocation>
</comment>
<keyword evidence="6" id="KW-0812">Transmembrane</keyword>
<feature type="domain" description="Soluble ligand binding" evidence="18">
    <location>
        <begin position="384"/>
        <end position="408"/>
    </location>
</feature>
<evidence type="ECO:0000313" key="20">
    <source>
        <dbReference type="EMBL" id="SMQ61778.1"/>
    </source>
</evidence>
<evidence type="ECO:0000256" key="6">
    <source>
        <dbReference type="ARBA" id="ARBA00022692"/>
    </source>
</evidence>
<organism evidence="20 21">
    <name type="scientific">Pseudidiomarina planktonica</name>
    <dbReference type="NCBI Taxonomy" id="1323738"/>
    <lineage>
        <taxon>Bacteria</taxon>
        <taxon>Pseudomonadati</taxon>
        <taxon>Pseudomonadota</taxon>
        <taxon>Gammaproteobacteria</taxon>
        <taxon>Alteromonadales</taxon>
        <taxon>Idiomarinaceae</taxon>
        <taxon>Pseudidiomarina</taxon>
    </lineage>
</organism>
<dbReference type="OrthoDB" id="9808948at2"/>
<keyword evidence="9" id="KW-0406">Ion transport</keyword>
<evidence type="ECO:0000256" key="15">
    <source>
        <dbReference type="SAM" id="MobiDB-lite"/>
    </source>
</evidence>
<dbReference type="RefSeq" id="WP_086433779.1">
    <property type="nucleotide sequence ID" value="NZ_FXWH01000001.1"/>
</dbReference>
<gene>
    <name evidence="20" type="ORF">SAMN06297229_0612</name>
</gene>
<evidence type="ECO:0000256" key="13">
    <source>
        <dbReference type="ARBA" id="ARBA00023237"/>
    </source>
</evidence>
<evidence type="ECO:0000256" key="7">
    <source>
        <dbReference type="ARBA" id="ARBA00022729"/>
    </source>
</evidence>
<feature type="chain" id="PRO_5013074203" evidence="16">
    <location>
        <begin position="28"/>
        <end position="915"/>
    </location>
</feature>
<evidence type="ECO:0000256" key="12">
    <source>
        <dbReference type="ARBA" id="ARBA00023139"/>
    </source>
</evidence>
<evidence type="ECO:0000256" key="10">
    <source>
        <dbReference type="ARBA" id="ARBA00023114"/>
    </source>
</evidence>
<dbReference type="GO" id="GO:0046930">
    <property type="term" value="C:pore complex"/>
    <property type="evidence" value="ECO:0007669"/>
    <property type="project" value="UniProtKB-KW"/>
</dbReference>
<feature type="domain" description="Soluble ligand binding" evidence="18">
    <location>
        <begin position="810"/>
        <end position="858"/>
    </location>
</feature>
<reference evidence="21" key="1">
    <citation type="submission" date="2017-04" db="EMBL/GenBank/DDBJ databases">
        <authorList>
            <person name="Varghese N."/>
            <person name="Submissions S."/>
        </authorList>
    </citation>
    <scope>NUCLEOTIDE SEQUENCE [LARGE SCALE GENOMIC DNA]</scope>
</reference>
<keyword evidence="7 16" id="KW-0732">Signal</keyword>
<dbReference type="InterPro" id="IPR003715">
    <property type="entry name" value="Poly_export_N"/>
</dbReference>
<dbReference type="Pfam" id="PF10531">
    <property type="entry name" value="SLBB"/>
    <property type="match status" value="5"/>
</dbReference>
<evidence type="ECO:0000256" key="11">
    <source>
        <dbReference type="ARBA" id="ARBA00023136"/>
    </source>
</evidence>
<keyword evidence="4" id="KW-1134">Transmembrane beta strand</keyword>